<feature type="domain" description="PPM-type phosphatase" evidence="3">
    <location>
        <begin position="166"/>
        <end position="391"/>
    </location>
</feature>
<dbReference type="InterPro" id="IPR013783">
    <property type="entry name" value="Ig-like_fold"/>
</dbReference>
<comment type="caution">
    <text evidence="4">The sequence shown here is derived from an EMBL/GenBank/DDBJ whole genome shotgun (WGS) entry which is preliminary data.</text>
</comment>
<protein>
    <recommendedName>
        <fullName evidence="3">PPM-type phosphatase domain-containing protein</fullName>
    </recommendedName>
</protein>
<keyword evidence="2" id="KW-0472">Membrane</keyword>
<dbReference type="InterPro" id="IPR001932">
    <property type="entry name" value="PPM-type_phosphatase-like_dom"/>
</dbReference>
<dbReference type="AlphaFoldDB" id="X1FWM7"/>
<evidence type="ECO:0000256" key="1">
    <source>
        <dbReference type="ARBA" id="ARBA00022801"/>
    </source>
</evidence>
<keyword evidence="1" id="KW-0378">Hydrolase</keyword>
<evidence type="ECO:0000259" key="3">
    <source>
        <dbReference type="SMART" id="SM00331"/>
    </source>
</evidence>
<dbReference type="PANTHER" id="PTHR43156:SF9">
    <property type="entry name" value="HAMP DOMAIN-CONTAINING PROTEIN"/>
    <property type="match status" value="1"/>
</dbReference>
<dbReference type="InterPro" id="IPR052016">
    <property type="entry name" value="Bact_Sigma-Reg"/>
</dbReference>
<evidence type="ECO:0000313" key="4">
    <source>
        <dbReference type="EMBL" id="GAH33749.1"/>
    </source>
</evidence>
<sequence>GYYELVVDYIGINFSNPEMVTYQTQLEGYNKNWSALTSTRRVVYDRVGYGNYSFKIKAFNADDIGSEIKSAFELRINKPVYLAIWFYAAILIMLSLLVYIIIRLRERKQIKFQIYLQDKLDERTHEVIMQKEKIEIINKDITDSINYAQNIQASILPPVSKLQGKFTGAFVFFQPKDIVSGDFYWFGEGENDTFIIACADATGHGVPGAFMSMIGTTLIKDIYSRVSVDTPSKILSHLDREIMTVLSQNLEAGGSNDGMDIRIAEINLKSHKISTASAMRPMIIYHEGEAIYVTGNRISIGGQYESIEKTFDTENYRLNKGDKFYMFTDGYADQFGGPHGKKFKTGNIKNLLQDIHDKPMDEQYNHIKNTFELWKGDMGQVDDVLFMGIEI</sequence>
<keyword evidence="2" id="KW-0812">Transmembrane</keyword>
<dbReference type="Pfam" id="PF07495">
    <property type="entry name" value="Y_Y_Y"/>
    <property type="match status" value="1"/>
</dbReference>
<dbReference type="InterPro" id="IPR036457">
    <property type="entry name" value="PPM-type-like_dom_sf"/>
</dbReference>
<dbReference type="InterPro" id="IPR011123">
    <property type="entry name" value="Y_Y_Y"/>
</dbReference>
<evidence type="ECO:0000256" key="2">
    <source>
        <dbReference type="SAM" id="Phobius"/>
    </source>
</evidence>
<dbReference type="GO" id="GO:0016791">
    <property type="term" value="F:phosphatase activity"/>
    <property type="evidence" value="ECO:0007669"/>
    <property type="project" value="TreeGrafter"/>
</dbReference>
<dbReference type="Gene3D" id="3.60.40.10">
    <property type="entry name" value="PPM-type phosphatase domain"/>
    <property type="match status" value="1"/>
</dbReference>
<keyword evidence="2" id="KW-1133">Transmembrane helix</keyword>
<proteinExistence type="predicted"/>
<dbReference type="Pfam" id="PF07228">
    <property type="entry name" value="SpoIIE"/>
    <property type="match status" value="1"/>
</dbReference>
<feature type="non-terminal residue" evidence="4">
    <location>
        <position position="1"/>
    </location>
</feature>
<dbReference type="EMBL" id="BARU01006564">
    <property type="protein sequence ID" value="GAH33749.1"/>
    <property type="molecule type" value="Genomic_DNA"/>
</dbReference>
<dbReference type="PANTHER" id="PTHR43156">
    <property type="entry name" value="STAGE II SPORULATION PROTEIN E-RELATED"/>
    <property type="match status" value="1"/>
</dbReference>
<name>X1FWM7_9ZZZZ</name>
<organism evidence="4">
    <name type="scientific">marine sediment metagenome</name>
    <dbReference type="NCBI Taxonomy" id="412755"/>
    <lineage>
        <taxon>unclassified sequences</taxon>
        <taxon>metagenomes</taxon>
        <taxon>ecological metagenomes</taxon>
    </lineage>
</organism>
<dbReference type="SMART" id="SM00331">
    <property type="entry name" value="PP2C_SIG"/>
    <property type="match status" value="1"/>
</dbReference>
<accession>X1FWM7</accession>
<reference evidence="4" key="1">
    <citation type="journal article" date="2014" name="Front. Microbiol.">
        <title>High frequency of phylogenetically diverse reductive dehalogenase-homologous genes in deep subseafloor sedimentary metagenomes.</title>
        <authorList>
            <person name="Kawai M."/>
            <person name="Futagami T."/>
            <person name="Toyoda A."/>
            <person name="Takaki Y."/>
            <person name="Nishi S."/>
            <person name="Hori S."/>
            <person name="Arai W."/>
            <person name="Tsubouchi T."/>
            <person name="Morono Y."/>
            <person name="Uchiyama I."/>
            <person name="Ito T."/>
            <person name="Fujiyama A."/>
            <person name="Inagaki F."/>
            <person name="Takami H."/>
        </authorList>
    </citation>
    <scope>NUCLEOTIDE SEQUENCE</scope>
    <source>
        <strain evidence="4">Expedition CK06-06</strain>
    </source>
</reference>
<dbReference type="Gene3D" id="2.60.40.10">
    <property type="entry name" value="Immunoglobulins"/>
    <property type="match status" value="1"/>
</dbReference>
<feature type="transmembrane region" description="Helical" evidence="2">
    <location>
        <begin position="80"/>
        <end position="102"/>
    </location>
</feature>
<gene>
    <name evidence="4" type="ORF">S03H2_12914</name>
</gene>